<dbReference type="PROSITE" id="PS51013">
    <property type="entry name" value="PANNEXIN"/>
    <property type="match status" value="1"/>
</dbReference>
<keyword evidence="4 9" id="KW-0812">Transmembrane</keyword>
<comment type="caution">
    <text evidence="9">Lacks conserved residue(s) required for the propagation of feature annotation.</text>
</comment>
<dbReference type="Pfam" id="PF00876">
    <property type="entry name" value="Innexin"/>
    <property type="match status" value="1"/>
</dbReference>
<sequence>MIGSGMDRLLKALFQLREFKLKRDDDFTDRLNRQWTPTLMALFTILVSIKQYVGAPISCWCPAQFTPSHHDYTNTVCWVSDTYYVPFSRTAPKEKEPREDISYYQWVPILLLVQATMFCLPAVLWKLLHRRCGLNVCSLIEASRAAQRALYADTREKTTRFVVAQIDCYLLQQRDYSRSGFAKLRATFARYCCLFPARLHGNYLTTVYLCSKFAYLINSTGQLFLLDFFLGGGYSVYGLRLLRNAMKGGRRWSASPIFPRVTLCDFQVRQQTNVHRYTVQCVLPINLFNEKIFIFIWFWLVMVSCCTLISLLQCTYKASYWPAQVRDVRKTLSSLEFGKREIRTAKTFVERYLRRDGMLLLRLITVNAGHLVSADVLRGLWVGYGSDKRIQNKSRANLSQEMV</sequence>
<dbReference type="PANTHER" id="PTHR11893">
    <property type="entry name" value="INNEXIN"/>
    <property type="match status" value="1"/>
</dbReference>
<name>A0A7I8W913_9ANNE</name>
<evidence type="ECO:0000256" key="6">
    <source>
        <dbReference type="ARBA" id="ARBA00023065"/>
    </source>
</evidence>
<evidence type="ECO:0000313" key="11">
    <source>
        <dbReference type="Proteomes" id="UP000549394"/>
    </source>
</evidence>
<evidence type="ECO:0000313" key="10">
    <source>
        <dbReference type="EMBL" id="CAD5124621.1"/>
    </source>
</evidence>
<keyword evidence="8 9" id="KW-0407">Ion channel</keyword>
<evidence type="ECO:0000256" key="7">
    <source>
        <dbReference type="ARBA" id="ARBA00023136"/>
    </source>
</evidence>
<dbReference type="EMBL" id="CAJFCJ010000022">
    <property type="protein sequence ID" value="CAD5124621.1"/>
    <property type="molecule type" value="Genomic_DNA"/>
</dbReference>
<proteinExistence type="inferred from homology"/>
<dbReference type="PRINTS" id="PR01262">
    <property type="entry name" value="INNEXIN"/>
</dbReference>
<feature type="transmembrane region" description="Helical" evidence="9">
    <location>
        <begin position="223"/>
        <end position="242"/>
    </location>
</feature>
<evidence type="ECO:0000256" key="5">
    <source>
        <dbReference type="ARBA" id="ARBA00022989"/>
    </source>
</evidence>
<comment type="caution">
    <text evidence="10">The sequence shown here is derived from an EMBL/GenBank/DDBJ whole genome shotgun (WGS) entry which is preliminary data.</text>
</comment>
<dbReference type="GO" id="GO:0005921">
    <property type="term" value="C:gap junction"/>
    <property type="evidence" value="ECO:0007669"/>
    <property type="project" value="UniProtKB-UniRule"/>
</dbReference>
<keyword evidence="6 9" id="KW-0406">Ion transport</keyword>
<dbReference type="AlphaFoldDB" id="A0A7I8W913"/>
<evidence type="ECO:0000256" key="9">
    <source>
        <dbReference type="RuleBase" id="RU010713"/>
    </source>
</evidence>
<keyword evidence="3" id="KW-1003">Cell membrane</keyword>
<evidence type="ECO:0000256" key="3">
    <source>
        <dbReference type="ARBA" id="ARBA00022475"/>
    </source>
</evidence>
<evidence type="ECO:0000256" key="8">
    <source>
        <dbReference type="ARBA" id="ARBA00023303"/>
    </source>
</evidence>
<keyword evidence="2 9" id="KW-0813">Transport</keyword>
<accession>A0A7I8W913</accession>
<dbReference type="GO" id="GO:0034220">
    <property type="term" value="P:monoatomic ion transmembrane transport"/>
    <property type="evidence" value="ECO:0007669"/>
    <property type="project" value="UniProtKB-KW"/>
</dbReference>
<dbReference type="Proteomes" id="UP000549394">
    <property type="component" value="Unassembled WGS sequence"/>
</dbReference>
<evidence type="ECO:0000256" key="1">
    <source>
        <dbReference type="ARBA" id="ARBA00004651"/>
    </source>
</evidence>
<dbReference type="InterPro" id="IPR000990">
    <property type="entry name" value="Innexin"/>
</dbReference>
<feature type="transmembrane region" description="Helical" evidence="9">
    <location>
        <begin position="292"/>
        <end position="312"/>
    </location>
</feature>
<gene>
    <name evidence="9" type="primary">inx</name>
    <name evidence="10" type="ORF">DGYR_LOCUS12136</name>
</gene>
<keyword evidence="11" id="KW-1185">Reference proteome</keyword>
<comment type="similarity">
    <text evidence="9">Belongs to the pannexin family.</text>
</comment>
<keyword evidence="7 9" id="KW-0472">Membrane</keyword>
<comment type="function">
    <text evidence="9">Structural component of the gap junctions.</text>
</comment>
<dbReference type="GO" id="GO:0005886">
    <property type="term" value="C:plasma membrane"/>
    <property type="evidence" value="ECO:0007669"/>
    <property type="project" value="UniProtKB-SubCell"/>
</dbReference>
<reference evidence="10 11" key="1">
    <citation type="submission" date="2020-08" db="EMBL/GenBank/DDBJ databases">
        <authorList>
            <person name="Hejnol A."/>
        </authorList>
    </citation>
    <scope>NUCLEOTIDE SEQUENCE [LARGE SCALE GENOMIC DNA]</scope>
</reference>
<protein>
    <recommendedName>
        <fullName evidence="9">Innexin</fullName>
    </recommendedName>
</protein>
<keyword evidence="5 9" id="KW-1133">Transmembrane helix</keyword>
<comment type="subcellular location">
    <subcellularLocation>
        <location evidence="1 9">Cell membrane</location>
        <topology evidence="1 9">Multi-pass membrane protein</topology>
    </subcellularLocation>
</comment>
<organism evidence="10 11">
    <name type="scientific">Dimorphilus gyrociliatus</name>
    <dbReference type="NCBI Taxonomy" id="2664684"/>
    <lineage>
        <taxon>Eukaryota</taxon>
        <taxon>Metazoa</taxon>
        <taxon>Spiralia</taxon>
        <taxon>Lophotrochozoa</taxon>
        <taxon>Annelida</taxon>
        <taxon>Polychaeta</taxon>
        <taxon>Polychaeta incertae sedis</taxon>
        <taxon>Dinophilidae</taxon>
        <taxon>Dimorphilus</taxon>
    </lineage>
</organism>
<dbReference type="OrthoDB" id="5867527at2759"/>
<evidence type="ECO:0000256" key="2">
    <source>
        <dbReference type="ARBA" id="ARBA00022448"/>
    </source>
</evidence>
<feature type="transmembrane region" description="Helical" evidence="9">
    <location>
        <begin position="103"/>
        <end position="125"/>
    </location>
</feature>
<evidence type="ECO:0000256" key="4">
    <source>
        <dbReference type="ARBA" id="ARBA00022692"/>
    </source>
</evidence>
<dbReference type="PANTHER" id="PTHR11893:SF36">
    <property type="entry name" value="INNEXIN-5"/>
    <property type="match status" value="1"/>
</dbReference>